<evidence type="ECO:0000313" key="2">
    <source>
        <dbReference type="EMBL" id="KNC83418.1"/>
    </source>
</evidence>
<dbReference type="GeneID" id="25904839"/>
<feature type="compositionally biased region" description="Basic and acidic residues" evidence="1">
    <location>
        <begin position="781"/>
        <end position="790"/>
    </location>
</feature>
<accession>A0A0L0G577</accession>
<organism evidence="2 3">
    <name type="scientific">Sphaeroforma arctica JP610</name>
    <dbReference type="NCBI Taxonomy" id="667725"/>
    <lineage>
        <taxon>Eukaryota</taxon>
        <taxon>Ichthyosporea</taxon>
        <taxon>Ichthyophonida</taxon>
        <taxon>Sphaeroforma</taxon>
    </lineage>
</organism>
<evidence type="ECO:0000256" key="1">
    <source>
        <dbReference type="SAM" id="MobiDB-lite"/>
    </source>
</evidence>
<feature type="compositionally biased region" description="Low complexity" evidence="1">
    <location>
        <begin position="1129"/>
        <end position="1138"/>
    </location>
</feature>
<feature type="compositionally biased region" description="Basic and acidic residues" evidence="1">
    <location>
        <begin position="578"/>
        <end position="608"/>
    </location>
</feature>
<keyword evidence="3" id="KW-1185">Reference proteome</keyword>
<feature type="compositionally biased region" description="Polar residues" evidence="1">
    <location>
        <begin position="1080"/>
        <end position="1106"/>
    </location>
</feature>
<feature type="region of interest" description="Disordered" evidence="1">
    <location>
        <begin position="1175"/>
        <end position="1244"/>
    </location>
</feature>
<feature type="compositionally biased region" description="Basic and acidic residues" evidence="1">
    <location>
        <begin position="482"/>
        <end position="493"/>
    </location>
</feature>
<evidence type="ECO:0000313" key="3">
    <source>
        <dbReference type="Proteomes" id="UP000054560"/>
    </source>
</evidence>
<feature type="region of interest" description="Disordered" evidence="1">
    <location>
        <begin position="1"/>
        <end position="39"/>
    </location>
</feature>
<feature type="compositionally biased region" description="Low complexity" evidence="1">
    <location>
        <begin position="25"/>
        <end position="39"/>
    </location>
</feature>
<gene>
    <name evidence="2" type="ORF">SARC_04335</name>
</gene>
<sequence>MCRFYSYRRGAERGSDSNDQDFDSDSSSSGESYSGASSVDEMSEKKIKISRTTIRTEKDALLFEKALQRYGWGRWREIRRDCPKLCGNWSDFQIAAIAQEILLIAVDSKTASNDSSMVSFVKRICSEFTKQHQPAPPAQPTSHIQKTSVPIARMSTDAMPHGKSRGPVAAGVTAGGVGVTITSSVPPNMINGVAAIVNPHADSTTANPATNATTDAQALPPTQAQTVPSQHPQPHPSTHTSPILIEQANSSISLQTPPIPLSPSTTEPALAGATAIVAPVSYRPVHMQWIDTYKPLTVAAGELRKISKYRKRLHTGTIAVRLFNQLMYADWMNNTLTHRALWGKPYTMDNQLHEITLGPMLHFSPKTYKMEVCPFAEKWWRDATYDDKVCAVAMARHGYATQKVVVSNVLEDPGLGKLLASTVMKVLNKSMMASDADEPQPSTLIHELDFDHKKELEAEFMSILKHGNSSLLAHHNKRRAADRKESLAEKEARAQKELKVKAKKEKLVAVPPGNPDHWKLKDQKAFYNTAAAYGIPSTTTETKPSTSTSATTALSSTDTKAESGETPTIHVETTDSIDTNKPEEKPAPQEKEAENTEPPAVRDEKLEQDVEMSQAEVAQSLPLPTPTPDTTGNASTNTTAPISLHGDRVGGLKGGSKSPKTEEGAALAGAVGWTWTWAEFRKMAELNCTDDAVIRFWKEYKAMCEAVAAEDDQPLAATNALSGSDMDTGSPSLKEPSLASAVDEKCPPAQTINLTTPSEQPSEYIKSTAECIVASSTEPDPESKQSHKDPYTTISSLETVTTRDVPLQAAPATDHTDIQAPVPTNNNGINTTAKHFAKPKQDKTTLLWPGQFAVHKVSPYKAKALLERAALMDQLRTVVLVEPTLKHIISRIPTSGIKRFAQWFEKGADDIALYTAVAQHGWDVPHTTVLDMHKDAFKAGRKQVKSLQQVDAVTKNGLNGDCWQKLAHWPSRTDIMKRLRNIIDAIRLHRKLSSEGGIKRKTTLEFLPIRTKKPASVHLKKQSCLDFTKANSMSDHSDEEFQEPSKPLSSIESKSTISAKPAKRRKSSSSAVDCELIDMTSESPSSSADNMSKNRLSSTTSNSFPVKSTDGKTALKYKIATATQRSGDSKLSTKSSKGLKPDYKTASSEGSGADSVGIHSSKILSINSAVLNKSSTSMGAKDIKATKRTLTSRKRPEASINSSMPNGSKKAKRSEKNITLMSMFKKKPHVEVVDSSDEDGPLCVPTCYSPSPPNLY</sequence>
<dbReference type="AlphaFoldDB" id="A0A0L0G577"/>
<feature type="compositionally biased region" description="Polar residues" evidence="1">
    <location>
        <begin position="1047"/>
        <end position="1057"/>
    </location>
</feature>
<feature type="region of interest" description="Disordered" evidence="1">
    <location>
        <begin position="775"/>
        <end position="794"/>
    </location>
</feature>
<feature type="region of interest" description="Disordered" evidence="1">
    <location>
        <begin position="221"/>
        <end position="241"/>
    </location>
</feature>
<protein>
    <submittedName>
        <fullName evidence="2">Uncharacterized protein</fullName>
    </submittedName>
</protein>
<feature type="region of interest" description="Disordered" evidence="1">
    <location>
        <begin position="1122"/>
        <end position="1158"/>
    </location>
</feature>
<dbReference type="RefSeq" id="XP_014157320.1">
    <property type="nucleotide sequence ID" value="XM_014301845.1"/>
</dbReference>
<feature type="region of interest" description="Disordered" evidence="1">
    <location>
        <begin position="474"/>
        <end position="493"/>
    </location>
</feature>
<feature type="compositionally biased region" description="Low complexity" evidence="1">
    <location>
        <begin position="537"/>
        <end position="558"/>
    </location>
</feature>
<dbReference type="EMBL" id="KQ241835">
    <property type="protein sequence ID" value="KNC83418.1"/>
    <property type="molecule type" value="Genomic_DNA"/>
</dbReference>
<name>A0A0L0G577_9EUKA</name>
<feature type="compositionally biased region" description="Polar residues" evidence="1">
    <location>
        <begin position="632"/>
        <end position="641"/>
    </location>
</feature>
<feature type="compositionally biased region" description="Low complexity" evidence="1">
    <location>
        <begin position="225"/>
        <end position="241"/>
    </location>
</feature>
<reference evidence="2 3" key="1">
    <citation type="submission" date="2011-02" db="EMBL/GenBank/DDBJ databases">
        <title>The Genome Sequence of Sphaeroforma arctica JP610.</title>
        <authorList>
            <consortium name="The Broad Institute Genome Sequencing Platform"/>
            <person name="Russ C."/>
            <person name="Cuomo C."/>
            <person name="Young S.K."/>
            <person name="Zeng Q."/>
            <person name="Gargeya S."/>
            <person name="Alvarado L."/>
            <person name="Berlin A."/>
            <person name="Chapman S.B."/>
            <person name="Chen Z."/>
            <person name="Freedman E."/>
            <person name="Gellesch M."/>
            <person name="Goldberg J."/>
            <person name="Griggs A."/>
            <person name="Gujja S."/>
            <person name="Heilman E."/>
            <person name="Heiman D."/>
            <person name="Howarth C."/>
            <person name="Mehta T."/>
            <person name="Neiman D."/>
            <person name="Pearson M."/>
            <person name="Roberts A."/>
            <person name="Saif S."/>
            <person name="Shea T."/>
            <person name="Shenoy N."/>
            <person name="Sisk P."/>
            <person name="Stolte C."/>
            <person name="Sykes S."/>
            <person name="White J."/>
            <person name="Yandava C."/>
            <person name="Burger G."/>
            <person name="Gray M.W."/>
            <person name="Holland P.W.H."/>
            <person name="King N."/>
            <person name="Lang F.B.F."/>
            <person name="Roger A.J."/>
            <person name="Ruiz-Trillo I."/>
            <person name="Haas B."/>
            <person name="Nusbaum C."/>
            <person name="Birren B."/>
        </authorList>
    </citation>
    <scope>NUCLEOTIDE SEQUENCE [LARGE SCALE GENOMIC DNA]</scope>
    <source>
        <strain evidence="2 3">JP610</strain>
    </source>
</reference>
<feature type="compositionally biased region" description="Polar residues" evidence="1">
    <location>
        <begin position="719"/>
        <end position="731"/>
    </location>
</feature>
<proteinExistence type="predicted"/>
<dbReference type="Proteomes" id="UP000054560">
    <property type="component" value="Unassembled WGS sequence"/>
</dbReference>
<feature type="region of interest" description="Disordered" evidence="1">
    <location>
        <begin position="718"/>
        <end position="743"/>
    </location>
</feature>
<feature type="region of interest" description="Disordered" evidence="1">
    <location>
        <begin position="536"/>
        <end position="663"/>
    </location>
</feature>
<feature type="region of interest" description="Disordered" evidence="1">
    <location>
        <begin position="1031"/>
        <end position="1108"/>
    </location>
</feature>